<evidence type="ECO:0000256" key="1">
    <source>
        <dbReference type="SAM" id="Coils"/>
    </source>
</evidence>
<name>A0ABX9MUD1_9BURK</name>
<gene>
    <name evidence="2" type="ORF">CJO09_11820</name>
</gene>
<evidence type="ECO:0000313" key="3">
    <source>
        <dbReference type="Proteomes" id="UP000266483"/>
    </source>
</evidence>
<feature type="coiled-coil region" evidence="1">
    <location>
        <begin position="20"/>
        <end position="47"/>
    </location>
</feature>
<reference evidence="2 3" key="1">
    <citation type="submission" date="2017-08" db="EMBL/GenBank/DDBJ databases">
        <title>Pusillimonas indicus sp. nov., a member of the family Alcaligenaceae isolated from surface seawater.</title>
        <authorList>
            <person name="Li J."/>
        </authorList>
    </citation>
    <scope>NUCLEOTIDE SEQUENCE [LARGE SCALE GENOMIC DNA]</scope>
    <source>
        <strain evidence="2 3">17-4A</strain>
    </source>
</reference>
<protein>
    <recommendedName>
        <fullName evidence="4">Type 4 secretion system PilS N-terminal domain-containing protein</fullName>
    </recommendedName>
</protein>
<comment type="caution">
    <text evidence="2">The sequence shown here is derived from an EMBL/GenBank/DDBJ whole genome shotgun (WGS) entry which is preliminary data.</text>
</comment>
<accession>A0ABX9MUD1</accession>
<dbReference type="EMBL" id="NQOU01000004">
    <property type="protein sequence ID" value="RII82570.1"/>
    <property type="molecule type" value="Genomic_DNA"/>
</dbReference>
<evidence type="ECO:0000313" key="2">
    <source>
        <dbReference type="EMBL" id="RII82570.1"/>
    </source>
</evidence>
<organism evidence="2 3">
    <name type="scientific">Neopusillimonas maritima</name>
    <dbReference type="NCBI Taxonomy" id="2026239"/>
    <lineage>
        <taxon>Bacteria</taxon>
        <taxon>Pseudomonadati</taxon>
        <taxon>Pseudomonadota</taxon>
        <taxon>Betaproteobacteria</taxon>
        <taxon>Burkholderiales</taxon>
        <taxon>Alcaligenaceae</taxon>
        <taxon>Neopusillimonas</taxon>
    </lineage>
</organism>
<dbReference type="RefSeq" id="WP_119442523.1">
    <property type="nucleotide sequence ID" value="NZ_CP170494.1"/>
</dbReference>
<sequence length="204" mass="22622">MKRALLLAFIAAVSVAAYFYISLKTENQTLQEQIASLERRNETLASDMARAALVSRIYAASNSGISGGPTEDDLERGNEVVDFVLANKPAVEQDFKSCWDRKLNTTSWGSMGPYGLIEACIDKVKNDAVAVMLFDLYKAKENARYECAKKGENRYDMAVNCWADASHRFLMGLDAVFFETVTEGDEKTYNPLTFTVLQAPDAAN</sequence>
<proteinExistence type="predicted"/>
<dbReference type="Proteomes" id="UP000266483">
    <property type="component" value="Unassembled WGS sequence"/>
</dbReference>
<evidence type="ECO:0008006" key="4">
    <source>
        <dbReference type="Google" id="ProtNLM"/>
    </source>
</evidence>
<keyword evidence="3" id="KW-1185">Reference proteome</keyword>
<keyword evidence="1" id="KW-0175">Coiled coil</keyword>